<organism evidence="2 3">
    <name type="scientific">Salinibacillus xinjiangensis</name>
    <dbReference type="NCBI Taxonomy" id="1229268"/>
    <lineage>
        <taxon>Bacteria</taxon>
        <taxon>Bacillati</taxon>
        <taxon>Bacillota</taxon>
        <taxon>Bacilli</taxon>
        <taxon>Bacillales</taxon>
        <taxon>Bacillaceae</taxon>
        <taxon>Salinibacillus</taxon>
    </lineage>
</organism>
<dbReference type="Pfam" id="PF17259">
    <property type="entry name" value="DUF5325"/>
    <property type="match status" value="1"/>
</dbReference>
<keyword evidence="3" id="KW-1185">Reference proteome</keyword>
<feature type="transmembrane region" description="Helical" evidence="1">
    <location>
        <begin position="7"/>
        <end position="25"/>
    </location>
</feature>
<reference evidence="2 3" key="1">
    <citation type="submission" date="2019-11" db="EMBL/GenBank/DDBJ databases">
        <authorList>
            <person name="Li J."/>
        </authorList>
    </citation>
    <scope>NUCLEOTIDE SEQUENCE [LARGE SCALE GENOMIC DNA]</scope>
    <source>
        <strain evidence="2 3">J4</strain>
    </source>
</reference>
<proteinExistence type="predicted"/>
<feature type="transmembrane region" description="Helical" evidence="1">
    <location>
        <begin position="31"/>
        <end position="48"/>
    </location>
</feature>
<evidence type="ECO:0000256" key="1">
    <source>
        <dbReference type="SAM" id="Phobius"/>
    </source>
</evidence>
<dbReference type="AlphaFoldDB" id="A0A6G1X3Q9"/>
<name>A0A6G1X3Q9_9BACI</name>
<gene>
    <name evidence="2" type="ORF">GH754_04270</name>
</gene>
<evidence type="ECO:0000313" key="3">
    <source>
        <dbReference type="Proteomes" id="UP000480185"/>
    </source>
</evidence>
<keyword evidence="1" id="KW-1133">Transmembrane helix</keyword>
<comment type="caution">
    <text evidence="2">The sequence shown here is derived from an EMBL/GenBank/DDBJ whole genome shotgun (WGS) entry which is preliminary data.</text>
</comment>
<evidence type="ECO:0008006" key="4">
    <source>
        <dbReference type="Google" id="ProtNLM"/>
    </source>
</evidence>
<dbReference type="Proteomes" id="UP000480185">
    <property type="component" value="Unassembled WGS sequence"/>
</dbReference>
<dbReference type="EMBL" id="WJNH01000002">
    <property type="protein sequence ID" value="MRG85545.1"/>
    <property type="molecule type" value="Genomic_DNA"/>
</dbReference>
<evidence type="ECO:0000313" key="2">
    <source>
        <dbReference type="EMBL" id="MRG85545.1"/>
    </source>
</evidence>
<accession>A0A6G1X3Q9</accession>
<dbReference type="RefSeq" id="WP_153727482.1">
    <property type="nucleotide sequence ID" value="NZ_WJNH01000002.1"/>
</dbReference>
<protein>
    <recommendedName>
        <fullName evidence="4">YlaF family protein</fullName>
    </recommendedName>
</protein>
<keyword evidence="1" id="KW-0472">Membrane</keyword>
<dbReference type="InterPro" id="IPR035211">
    <property type="entry name" value="DUF5325"/>
</dbReference>
<sequence>MKYETKMFLLAVLVILCFASIGITIGFRQYLLSFGLFLLGFILMGFGLKMKRKQGL</sequence>
<keyword evidence="1" id="KW-0812">Transmembrane</keyword>